<feature type="transmembrane region" description="Helical" evidence="1">
    <location>
        <begin position="7"/>
        <end position="31"/>
    </location>
</feature>
<evidence type="ECO:0000256" key="1">
    <source>
        <dbReference type="SAM" id="Phobius"/>
    </source>
</evidence>
<feature type="transmembrane region" description="Helical" evidence="1">
    <location>
        <begin position="70"/>
        <end position="92"/>
    </location>
</feature>
<dbReference type="AlphaFoldDB" id="A0A382UPJ5"/>
<sequence>MNAKVGLVLGVIMLGVVIFMLGHFFPAIWFLAKFLTILLFILLAIVVPIQAASLKLAVRAVFREDVPFKASYVLMSIMLLVYVVIMMVAFMMRFDTTAAYIGQFVVGSFLLGRFIEMDEESIGIMKGSLVSLLTTAITYGIWFVGGSTIMGMLGLQMARGF</sequence>
<feature type="transmembrane region" description="Helical" evidence="1">
    <location>
        <begin position="98"/>
        <end position="115"/>
    </location>
</feature>
<proteinExistence type="predicted"/>
<keyword evidence="1" id="KW-0812">Transmembrane</keyword>
<dbReference type="EMBL" id="UINC01145535">
    <property type="protein sequence ID" value="SVD35725.1"/>
    <property type="molecule type" value="Genomic_DNA"/>
</dbReference>
<evidence type="ECO:0000313" key="2">
    <source>
        <dbReference type="EMBL" id="SVD35725.1"/>
    </source>
</evidence>
<organism evidence="2">
    <name type="scientific">marine metagenome</name>
    <dbReference type="NCBI Taxonomy" id="408172"/>
    <lineage>
        <taxon>unclassified sequences</taxon>
        <taxon>metagenomes</taxon>
        <taxon>ecological metagenomes</taxon>
    </lineage>
</organism>
<keyword evidence="1" id="KW-1133">Transmembrane helix</keyword>
<accession>A0A382UPJ5</accession>
<feature type="transmembrane region" description="Helical" evidence="1">
    <location>
        <begin position="127"/>
        <end position="155"/>
    </location>
</feature>
<name>A0A382UPJ5_9ZZZZ</name>
<reference evidence="2" key="1">
    <citation type="submission" date="2018-05" db="EMBL/GenBank/DDBJ databases">
        <authorList>
            <person name="Lanie J.A."/>
            <person name="Ng W.-L."/>
            <person name="Kazmierczak K.M."/>
            <person name="Andrzejewski T.M."/>
            <person name="Davidsen T.M."/>
            <person name="Wayne K.J."/>
            <person name="Tettelin H."/>
            <person name="Glass J.I."/>
            <person name="Rusch D."/>
            <person name="Podicherti R."/>
            <person name="Tsui H.-C.T."/>
            <person name="Winkler M.E."/>
        </authorList>
    </citation>
    <scope>NUCLEOTIDE SEQUENCE</scope>
</reference>
<gene>
    <name evidence="2" type="ORF">METZ01_LOCUS388579</name>
</gene>
<protein>
    <submittedName>
        <fullName evidence="2">Uncharacterized protein</fullName>
    </submittedName>
</protein>
<keyword evidence="1" id="KW-0472">Membrane</keyword>
<feature type="transmembrane region" description="Helical" evidence="1">
    <location>
        <begin position="37"/>
        <end position="58"/>
    </location>
</feature>